<dbReference type="STRING" id="59729.ENSTGUP00000010542"/>
<feature type="region of interest" description="Disordered" evidence="6">
    <location>
        <begin position="1"/>
        <end position="20"/>
    </location>
</feature>
<sequence>MSPETEPARPPPCSLFGRSAAPIWGEGSCVLAAGRRRVSCGQAGPALAAALRGGARPPSRAGRCGGGSAAMAASLLRRGLELLEPPAEPGEPAGPGGRAERGSRHGCSDSVPLPFAGRAKAPPGLQRGRAGLGAAGAARRRKRAPERGRNKATVKGRVVRSAIEEYHKKKPVNHLRENLKYMLKGRLVADKAVTEQVLAQNRGRKSKDQPPEKTEKKKPEGTVFTEEDFRKFEREYFGIP</sequence>
<dbReference type="InterPro" id="IPR023262">
    <property type="entry name" value="AROS"/>
</dbReference>
<evidence type="ECO:0000256" key="5">
    <source>
        <dbReference type="ARBA" id="ARBA00032748"/>
    </source>
</evidence>
<dbReference type="GO" id="GO:0019899">
    <property type="term" value="F:enzyme binding"/>
    <property type="evidence" value="ECO:0007669"/>
    <property type="project" value="TreeGrafter"/>
</dbReference>
<comment type="subcellular location">
    <subcellularLocation>
        <location evidence="1">Nucleus</location>
        <location evidence="1">Nucleolus</location>
    </subcellularLocation>
</comment>
<dbReference type="InParanoid" id="H0ZIX4"/>
<dbReference type="AlphaFoldDB" id="H0ZIX4"/>
<dbReference type="Ensembl" id="ENSTGUT00000010653.2">
    <property type="protein sequence ID" value="ENSTGUP00000010542.2"/>
    <property type="gene ID" value="ENSTGUG00000010217.2"/>
</dbReference>
<comment type="similarity">
    <text evidence="2">Belongs to the AROS family.</text>
</comment>
<keyword evidence="4" id="KW-0539">Nucleus</keyword>
<reference evidence="7 8" key="1">
    <citation type="journal article" date="2010" name="Nature">
        <title>The genome of a songbird.</title>
        <authorList>
            <person name="Warren W.C."/>
            <person name="Clayton D.F."/>
            <person name="Ellegren H."/>
            <person name="Arnold A.P."/>
            <person name="Hillier L.W."/>
            <person name="Kunstner A."/>
            <person name="Searle S."/>
            <person name="White S."/>
            <person name="Vilella A.J."/>
            <person name="Fairley S."/>
            <person name="Heger A."/>
            <person name="Kong L."/>
            <person name="Ponting C.P."/>
            <person name="Jarvis E.D."/>
            <person name="Mello C.V."/>
            <person name="Minx P."/>
            <person name="Lovell P."/>
            <person name="Velho T.A."/>
            <person name="Ferris M."/>
            <person name="Balakrishnan C.N."/>
            <person name="Sinha S."/>
            <person name="Blatti C."/>
            <person name="London S.E."/>
            <person name="Li Y."/>
            <person name="Lin Y.C."/>
            <person name="George J."/>
            <person name="Sweedler J."/>
            <person name="Southey B."/>
            <person name="Gunaratne P."/>
            <person name="Watson M."/>
            <person name="Nam K."/>
            <person name="Backstrom N."/>
            <person name="Smeds L."/>
            <person name="Nabholz B."/>
            <person name="Itoh Y."/>
            <person name="Whitney O."/>
            <person name="Pfenning A.R."/>
            <person name="Howard J."/>
            <person name="Volker M."/>
            <person name="Skinner B.M."/>
            <person name="Griffin D.K."/>
            <person name="Ye L."/>
            <person name="McLaren W.M."/>
            <person name="Flicek P."/>
            <person name="Quesada V."/>
            <person name="Velasco G."/>
            <person name="Lopez-Otin C."/>
            <person name="Puente X.S."/>
            <person name="Olender T."/>
            <person name="Lancet D."/>
            <person name="Smit A.F."/>
            <person name="Hubley R."/>
            <person name="Konkel M.K."/>
            <person name="Walker J.A."/>
            <person name="Batzer M.A."/>
            <person name="Gu W."/>
            <person name="Pollock D.D."/>
            <person name="Chen L."/>
            <person name="Cheng Z."/>
            <person name="Eichler E.E."/>
            <person name="Stapley J."/>
            <person name="Slate J."/>
            <person name="Ekblom R."/>
            <person name="Birkhead T."/>
            <person name="Burke T."/>
            <person name="Burt D."/>
            <person name="Scharff C."/>
            <person name="Adam I."/>
            <person name="Richard H."/>
            <person name="Sultan M."/>
            <person name="Soldatov A."/>
            <person name="Lehrach H."/>
            <person name="Edwards S.V."/>
            <person name="Yang S.P."/>
            <person name="Li X."/>
            <person name="Graves T."/>
            <person name="Fulton L."/>
            <person name="Nelson J."/>
            <person name="Chinwalla A."/>
            <person name="Hou S."/>
            <person name="Mardis E.R."/>
            <person name="Wilson R.K."/>
        </authorList>
    </citation>
    <scope>NUCLEOTIDE SEQUENCE [LARGE SCALE GENOMIC DNA]</scope>
</reference>
<protein>
    <recommendedName>
        <fullName evidence="3">Active regulator of SIRT1</fullName>
    </recommendedName>
    <alternativeName>
        <fullName evidence="5">40S ribosomal protein S19-binding protein 1</fullName>
    </alternativeName>
</protein>
<proteinExistence type="inferred from homology"/>
<dbReference type="Proteomes" id="UP000007754">
    <property type="component" value="Chromosome 1A"/>
</dbReference>
<feature type="compositionally biased region" description="Basic and acidic residues" evidence="6">
    <location>
        <begin position="98"/>
        <end position="107"/>
    </location>
</feature>
<keyword evidence="8" id="KW-1185">Reference proteome</keyword>
<feature type="region of interest" description="Disordered" evidence="6">
    <location>
        <begin position="198"/>
        <end position="223"/>
    </location>
</feature>
<dbReference type="FunCoup" id="H0ZIX4">
    <property type="interactions" value="188"/>
</dbReference>
<feature type="compositionally biased region" description="Basic and acidic residues" evidence="6">
    <location>
        <begin position="206"/>
        <end position="220"/>
    </location>
</feature>
<reference evidence="7" key="2">
    <citation type="submission" date="2025-08" db="UniProtKB">
        <authorList>
            <consortium name="Ensembl"/>
        </authorList>
    </citation>
    <scope>IDENTIFICATION</scope>
</reference>
<evidence type="ECO:0000313" key="7">
    <source>
        <dbReference type="Ensembl" id="ENSTGUP00000010542.2"/>
    </source>
</evidence>
<organism evidence="7 8">
    <name type="scientific">Taeniopygia guttata</name>
    <name type="common">Zebra finch</name>
    <name type="synonym">Poephila guttata</name>
    <dbReference type="NCBI Taxonomy" id="59729"/>
    <lineage>
        <taxon>Eukaryota</taxon>
        <taxon>Metazoa</taxon>
        <taxon>Chordata</taxon>
        <taxon>Craniata</taxon>
        <taxon>Vertebrata</taxon>
        <taxon>Euteleostomi</taxon>
        <taxon>Archelosauria</taxon>
        <taxon>Archosauria</taxon>
        <taxon>Dinosauria</taxon>
        <taxon>Saurischia</taxon>
        <taxon>Theropoda</taxon>
        <taxon>Coelurosauria</taxon>
        <taxon>Aves</taxon>
        <taxon>Neognathae</taxon>
        <taxon>Neoaves</taxon>
        <taxon>Telluraves</taxon>
        <taxon>Australaves</taxon>
        <taxon>Passeriformes</taxon>
        <taxon>Passeroidea</taxon>
        <taxon>Estrildidae</taxon>
        <taxon>Estrildinae</taxon>
        <taxon>Taeniopygia</taxon>
    </lineage>
</organism>
<dbReference type="GeneTree" id="ENSGT00390000016774"/>
<accession>H0ZIX4</accession>
<evidence type="ECO:0000313" key="8">
    <source>
        <dbReference type="Proteomes" id="UP000007754"/>
    </source>
</evidence>
<feature type="region of interest" description="Disordered" evidence="6">
    <location>
        <begin position="81"/>
        <end position="156"/>
    </location>
</feature>
<evidence type="ECO:0000256" key="3">
    <source>
        <dbReference type="ARBA" id="ARBA00016855"/>
    </source>
</evidence>
<reference evidence="7" key="3">
    <citation type="submission" date="2025-09" db="UniProtKB">
        <authorList>
            <consortium name="Ensembl"/>
        </authorList>
    </citation>
    <scope>IDENTIFICATION</scope>
</reference>
<evidence type="ECO:0000256" key="2">
    <source>
        <dbReference type="ARBA" id="ARBA00007318"/>
    </source>
</evidence>
<dbReference type="Pfam" id="PF15684">
    <property type="entry name" value="AROS"/>
    <property type="match status" value="1"/>
</dbReference>
<gene>
    <name evidence="7" type="primary">RPS19BP1</name>
</gene>
<evidence type="ECO:0000256" key="6">
    <source>
        <dbReference type="SAM" id="MobiDB-lite"/>
    </source>
</evidence>
<evidence type="ECO:0000256" key="4">
    <source>
        <dbReference type="ARBA" id="ARBA00023242"/>
    </source>
</evidence>
<dbReference type="GO" id="GO:0005730">
    <property type="term" value="C:nucleolus"/>
    <property type="evidence" value="ECO:0007669"/>
    <property type="project" value="UniProtKB-SubCell"/>
</dbReference>
<feature type="compositionally biased region" description="Basic residues" evidence="6">
    <location>
        <begin position="138"/>
        <end position="156"/>
    </location>
</feature>
<dbReference type="PANTHER" id="PTHR31454:SF2">
    <property type="entry name" value="ACTIVE REGULATOR OF SIRT1"/>
    <property type="match status" value="1"/>
</dbReference>
<dbReference type="HOGENOM" id="CLU_152637_0_0_1"/>
<dbReference type="PANTHER" id="PTHR31454">
    <property type="entry name" value="ACTIVE REGULATOR OF SIRT1"/>
    <property type="match status" value="1"/>
</dbReference>
<name>H0ZIX4_TAEGU</name>
<evidence type="ECO:0000256" key="1">
    <source>
        <dbReference type="ARBA" id="ARBA00004604"/>
    </source>
</evidence>